<feature type="region of interest" description="Disordered" evidence="2">
    <location>
        <begin position="385"/>
        <end position="420"/>
    </location>
</feature>
<evidence type="ECO:0008006" key="5">
    <source>
        <dbReference type="Google" id="ProtNLM"/>
    </source>
</evidence>
<name>A0AAD7Y6D7_MYTSE</name>
<dbReference type="GO" id="GO:0005771">
    <property type="term" value="C:multivesicular body"/>
    <property type="evidence" value="ECO:0007669"/>
    <property type="project" value="TreeGrafter"/>
</dbReference>
<reference evidence="3" key="1">
    <citation type="submission" date="2023-03" db="EMBL/GenBank/DDBJ databases">
        <title>Chromosome-level genomes of two armyworms, Mythimna separata and Mythimna loreyi, provide insights into the biosynthesis and reception of sex pheromones.</title>
        <authorList>
            <person name="Zhao H."/>
        </authorList>
    </citation>
    <scope>NUCLEOTIDE SEQUENCE</scope>
    <source>
        <strain evidence="3">BeijingLab</strain>
        <tissue evidence="3">Pupa</tissue>
    </source>
</reference>
<proteinExistence type="inferred from homology"/>
<dbReference type="AlphaFoldDB" id="A0AAD7Y6D7"/>
<comment type="similarity">
    <text evidence="1">Belongs to the SNF7 family.</text>
</comment>
<dbReference type="EMBL" id="JARGEI010000032">
    <property type="protein sequence ID" value="KAJ8704103.1"/>
    <property type="molecule type" value="Genomic_DNA"/>
</dbReference>
<evidence type="ECO:0000256" key="1">
    <source>
        <dbReference type="ARBA" id="ARBA00006190"/>
    </source>
</evidence>
<dbReference type="Pfam" id="PF03357">
    <property type="entry name" value="Snf7"/>
    <property type="match status" value="1"/>
</dbReference>
<evidence type="ECO:0000313" key="3">
    <source>
        <dbReference type="EMBL" id="KAJ8704103.1"/>
    </source>
</evidence>
<dbReference type="GO" id="GO:0009898">
    <property type="term" value="C:cytoplasmic side of plasma membrane"/>
    <property type="evidence" value="ECO:0007669"/>
    <property type="project" value="TreeGrafter"/>
</dbReference>
<organism evidence="3 4">
    <name type="scientific">Mythimna separata</name>
    <name type="common">Oriental armyworm</name>
    <name type="synonym">Pseudaletia separata</name>
    <dbReference type="NCBI Taxonomy" id="271217"/>
    <lineage>
        <taxon>Eukaryota</taxon>
        <taxon>Metazoa</taxon>
        <taxon>Ecdysozoa</taxon>
        <taxon>Arthropoda</taxon>
        <taxon>Hexapoda</taxon>
        <taxon>Insecta</taxon>
        <taxon>Pterygota</taxon>
        <taxon>Neoptera</taxon>
        <taxon>Endopterygota</taxon>
        <taxon>Lepidoptera</taxon>
        <taxon>Glossata</taxon>
        <taxon>Ditrysia</taxon>
        <taxon>Noctuoidea</taxon>
        <taxon>Noctuidae</taxon>
        <taxon>Noctuinae</taxon>
        <taxon>Hadenini</taxon>
        <taxon>Mythimna</taxon>
    </lineage>
</organism>
<dbReference type="GO" id="GO:0032511">
    <property type="term" value="P:late endosome to vacuole transport via multivesicular body sorting pathway"/>
    <property type="evidence" value="ECO:0007669"/>
    <property type="project" value="TreeGrafter"/>
</dbReference>
<dbReference type="Gene3D" id="6.10.140.1230">
    <property type="match status" value="1"/>
</dbReference>
<comment type="caution">
    <text evidence="3">The sequence shown here is derived from an EMBL/GenBank/DDBJ whole genome shotgun (WGS) entry which is preliminary data.</text>
</comment>
<protein>
    <recommendedName>
        <fullName evidence="5">Charged multivesicular body protein 7</fullName>
    </recommendedName>
</protein>
<dbReference type="GO" id="GO:0000815">
    <property type="term" value="C:ESCRT III complex"/>
    <property type="evidence" value="ECO:0007669"/>
    <property type="project" value="TreeGrafter"/>
</dbReference>
<dbReference type="Pfam" id="PF25880">
    <property type="entry name" value="WHD_CHMP7_1st"/>
    <property type="match status" value="1"/>
</dbReference>
<gene>
    <name evidence="3" type="ORF">PYW07_013397</name>
</gene>
<dbReference type="Proteomes" id="UP001231518">
    <property type="component" value="Chromosome 31"/>
</dbReference>
<accession>A0AAD7Y6D7</accession>
<feature type="compositionally biased region" description="Basic and acidic residues" evidence="2">
    <location>
        <begin position="598"/>
        <end position="611"/>
    </location>
</feature>
<dbReference type="GO" id="GO:0006900">
    <property type="term" value="P:vesicle budding from membrane"/>
    <property type="evidence" value="ECO:0007669"/>
    <property type="project" value="TreeGrafter"/>
</dbReference>
<feature type="region of interest" description="Disordered" evidence="2">
    <location>
        <begin position="592"/>
        <end position="611"/>
    </location>
</feature>
<dbReference type="InterPro" id="IPR005024">
    <property type="entry name" value="Snf7_fam"/>
</dbReference>
<evidence type="ECO:0000313" key="4">
    <source>
        <dbReference type="Proteomes" id="UP001231518"/>
    </source>
</evidence>
<evidence type="ECO:0000256" key="2">
    <source>
        <dbReference type="SAM" id="MobiDB-lite"/>
    </source>
</evidence>
<feature type="region of interest" description="Disordered" evidence="2">
    <location>
        <begin position="462"/>
        <end position="490"/>
    </location>
</feature>
<keyword evidence="4" id="KW-1185">Reference proteome</keyword>
<sequence length="628" mass="69732">MGLPGCGIPEGDLPQCWSDDVRMNALFAPFRLKTANPESWDMKMKFWSDMLRQWCKSRKDPIVSAADAKTAFNRRGRTPACMDIVVEEMFRNGDLSPLSKYQQILHNGPEGWVKWGARLAFRPAAFALTAVASFMPTRQALDNDGLPKASIESTQRFVLESAVKEQATELLQNYPPGVERMGTIEELLRNCEWSQGRETFELLLGYLVCVGQAVKKGDVVKLAEPDKKASPVTETDEALVKLMCAETRLEGEALRLARDVAAAQADAKAALQVGNKLAAKNHLRRKHKTAQRLDRCSNALENVRQLLQQMRDVHVNVAIVDTYRTSSDAMKRNLKENGLEEDAVHDTMDDLKEVMDQYGEVEKALGTNVDDFDAAELEEELQELLAGPGAPSGGTPGKEERGEATKLPSPPSSNPRRKISERDFVFDGEERMLAELNELASTTYSDDDSAPRKERQKIAVAELDNAPAAKPPSTPKSSKPKPSKPWYPPTGECLRGQVWSTSNKQCTLTDIAGGFGELRQDERLHPGQQLNVDFTTPPRLYNTDFQVRDHKMSGGVWLYNRDSNSNIDGGLATSTEYFSTESPGKSTTLTGFQMAPGGERRKSTTETAPHDSVDELQRRLNNLRGFNL</sequence>
<dbReference type="PANTHER" id="PTHR22761">
    <property type="entry name" value="CHARGED MULTIVESICULAR BODY PROTEIN"/>
    <property type="match status" value="1"/>
</dbReference>
<dbReference type="PANTHER" id="PTHR22761:SF21">
    <property type="entry name" value="CHARGED MULTIVESICULAR BODY PROTEIN 7"/>
    <property type="match status" value="1"/>
</dbReference>